<reference evidence="8" key="1">
    <citation type="submission" date="2021-02" db="EMBL/GenBank/DDBJ databases">
        <authorList>
            <person name="Nowell W R."/>
        </authorList>
    </citation>
    <scope>NUCLEOTIDE SEQUENCE</scope>
</reference>
<keyword evidence="3" id="KW-0285">Flavoprotein</keyword>
<organism evidence="8 9">
    <name type="scientific">Adineta ricciae</name>
    <name type="common">Rotifer</name>
    <dbReference type="NCBI Taxonomy" id="249248"/>
    <lineage>
        <taxon>Eukaryota</taxon>
        <taxon>Metazoa</taxon>
        <taxon>Spiralia</taxon>
        <taxon>Gnathifera</taxon>
        <taxon>Rotifera</taxon>
        <taxon>Eurotatoria</taxon>
        <taxon>Bdelloidea</taxon>
        <taxon>Adinetida</taxon>
        <taxon>Adinetidae</taxon>
        <taxon>Adineta</taxon>
    </lineage>
</organism>
<dbReference type="SMART" id="SM00494">
    <property type="entry name" value="ChtBD2"/>
    <property type="match status" value="2"/>
</dbReference>
<keyword evidence="4" id="KW-0274">FAD</keyword>
<comment type="similarity">
    <text evidence="2">Belongs to the acyl-CoA dehydrogenase family.</text>
</comment>
<feature type="region of interest" description="Disordered" evidence="6">
    <location>
        <begin position="681"/>
        <end position="708"/>
    </location>
</feature>
<feature type="domain" description="EGF-like" evidence="7">
    <location>
        <begin position="360"/>
        <end position="397"/>
    </location>
</feature>
<comment type="caution">
    <text evidence="8">The sequence shown here is derived from an EMBL/GenBank/DDBJ whole genome shotgun (WGS) entry which is preliminary data.</text>
</comment>
<dbReference type="InterPro" id="IPR009100">
    <property type="entry name" value="AcylCoA_DH/oxidase_NM_dom_sf"/>
</dbReference>
<dbReference type="InterPro" id="IPR000742">
    <property type="entry name" value="EGF"/>
</dbReference>
<dbReference type="InterPro" id="IPR006091">
    <property type="entry name" value="Acyl-CoA_Oxase/DH_mid-dom"/>
</dbReference>
<protein>
    <recommendedName>
        <fullName evidence="7">EGF-like domain-containing protein</fullName>
    </recommendedName>
</protein>
<name>A0A813W010_ADIRI</name>
<dbReference type="SUPFAM" id="SSF56645">
    <property type="entry name" value="Acyl-CoA dehydrogenase NM domain-like"/>
    <property type="match status" value="1"/>
</dbReference>
<dbReference type="InterPro" id="IPR046373">
    <property type="entry name" value="Acyl-CoA_Oxase/DH_mid-dom_sf"/>
</dbReference>
<dbReference type="InterPro" id="IPR036250">
    <property type="entry name" value="AcylCo_DH-like_C"/>
</dbReference>
<dbReference type="GO" id="GO:0006552">
    <property type="term" value="P:L-leucine catabolic process"/>
    <property type="evidence" value="ECO:0007669"/>
    <property type="project" value="TreeGrafter"/>
</dbReference>
<dbReference type="AlphaFoldDB" id="A0A813W010"/>
<dbReference type="GO" id="GO:0005739">
    <property type="term" value="C:mitochondrion"/>
    <property type="evidence" value="ECO:0007669"/>
    <property type="project" value="TreeGrafter"/>
</dbReference>
<dbReference type="PANTHER" id="PTHR43884:SF12">
    <property type="entry name" value="ISOVALERYL-COA DEHYDROGENASE, MITOCHONDRIAL-RELATED"/>
    <property type="match status" value="1"/>
</dbReference>
<gene>
    <name evidence="8" type="ORF">XAT740_LOCUS5180</name>
</gene>
<sequence>MNFFVDLGERQFNPVIIFLGDYYVLNGNKFWITNGPDADVLVVYAKTNPSTDKPQHGISAFLIEKGMEGFSTAQKLDKMGMRGSNTCELLFEDCKVPAKNLMGKENRGVYVLMSGLDFERLVLAAGPVGLMQACCDTAFEYAHVRKQFGSPIGCYQLIQGKIADMYTTLNACRSYLYTTARAVDKNIVSKKDCAGVILYCAEKATQLCLDGIQILGGNGYINDYPTSRLLRDAKLYEIGAGTSEVRRLLIGLLILSIYGQPSPRLNSVSSPSTKSLGLFGELQRIIDQSNQESLMTGDTDLSDGRQDELTFISCDRIRPNVKNAYLPDKTKYFICRKDQTPEIYTCPNGGVFDNTEKACLDLCQQNNPCLNQGQCIISPDLQLGCVCRRDWTGERCEIPKSSCALNPCGASNECRMLKAVDYTQDYVCICDKHQSYGRNCQRTVPNPCLSNSQQFHPFAFSRHAFINCDDDLVFFQPCNAHLYWNQEEKRCDRALPDILRLPFLNLKAKEKQEDNFQTDRQPAFPQRKQGNGEIQGEFVVITVERPAIETIQWQTIDPSTMRKVPGAVPKLVAKPFIFKTSNFQSNYFLFDILPSVKVIIAQTQMGPSKSFTATTTTPPTMTTRIFQLEGFGNRNTGEQQMNGKVMMGQQAPSSLMSAAIFQPATTTPKPVVQTLLGWKSSPQDSADQMTDTKDFQTRSTFQLGSWKS</sequence>
<keyword evidence="5" id="KW-1015">Disulfide bond</keyword>
<dbReference type="InterPro" id="IPR036508">
    <property type="entry name" value="Chitin-bd_dom_sf"/>
</dbReference>
<proteinExistence type="inferred from homology"/>
<dbReference type="InterPro" id="IPR002557">
    <property type="entry name" value="Chitin-bd_dom"/>
</dbReference>
<dbReference type="GO" id="GO:0008470">
    <property type="term" value="F:3-methylbutanoyl-CoA dehydrogenase activity"/>
    <property type="evidence" value="ECO:0007669"/>
    <property type="project" value="TreeGrafter"/>
</dbReference>
<comment type="caution">
    <text evidence="5">Lacks conserved residue(s) required for the propagation of feature annotation.</text>
</comment>
<dbReference type="EMBL" id="CAJNOR010000221">
    <property type="protein sequence ID" value="CAF0845122.1"/>
    <property type="molecule type" value="Genomic_DNA"/>
</dbReference>
<evidence type="ECO:0000256" key="5">
    <source>
        <dbReference type="PROSITE-ProRule" id="PRU00076"/>
    </source>
</evidence>
<dbReference type="PROSITE" id="PS50026">
    <property type="entry name" value="EGF_3"/>
    <property type="match status" value="2"/>
</dbReference>
<feature type="compositionally biased region" description="Polar residues" evidence="6">
    <location>
        <begin position="697"/>
        <end position="708"/>
    </location>
</feature>
<dbReference type="SMART" id="SM00181">
    <property type="entry name" value="EGF"/>
    <property type="match status" value="2"/>
</dbReference>
<dbReference type="SUPFAM" id="SSF57196">
    <property type="entry name" value="EGF/Laminin"/>
    <property type="match status" value="1"/>
</dbReference>
<dbReference type="SUPFAM" id="SSF47203">
    <property type="entry name" value="Acyl-CoA dehydrogenase C-terminal domain-like"/>
    <property type="match status" value="1"/>
</dbReference>
<dbReference type="Gene3D" id="2.40.110.10">
    <property type="entry name" value="Butyryl-CoA Dehydrogenase, subunit A, domain 2"/>
    <property type="match status" value="1"/>
</dbReference>
<evidence type="ECO:0000256" key="6">
    <source>
        <dbReference type="SAM" id="MobiDB-lite"/>
    </source>
</evidence>
<keyword evidence="5" id="KW-0245">EGF-like domain</keyword>
<dbReference type="GO" id="GO:0008061">
    <property type="term" value="F:chitin binding"/>
    <property type="evidence" value="ECO:0007669"/>
    <property type="project" value="InterPro"/>
</dbReference>
<evidence type="ECO:0000313" key="8">
    <source>
        <dbReference type="EMBL" id="CAF0845122.1"/>
    </source>
</evidence>
<dbReference type="Proteomes" id="UP000663828">
    <property type="component" value="Unassembled WGS sequence"/>
</dbReference>
<evidence type="ECO:0000256" key="1">
    <source>
        <dbReference type="ARBA" id="ARBA00001974"/>
    </source>
</evidence>
<dbReference type="PROSITE" id="PS00022">
    <property type="entry name" value="EGF_1"/>
    <property type="match status" value="1"/>
</dbReference>
<feature type="domain" description="EGF-like" evidence="7">
    <location>
        <begin position="399"/>
        <end position="441"/>
    </location>
</feature>
<dbReference type="InterPro" id="IPR009075">
    <property type="entry name" value="AcylCo_DH/oxidase_C"/>
</dbReference>
<evidence type="ECO:0000259" key="7">
    <source>
        <dbReference type="PROSITE" id="PS50026"/>
    </source>
</evidence>
<dbReference type="Gene3D" id="2.10.25.10">
    <property type="entry name" value="Laminin"/>
    <property type="match status" value="1"/>
</dbReference>
<evidence type="ECO:0000256" key="2">
    <source>
        <dbReference type="ARBA" id="ARBA00009347"/>
    </source>
</evidence>
<dbReference type="CDD" id="cd00054">
    <property type="entry name" value="EGF_CA"/>
    <property type="match status" value="1"/>
</dbReference>
<evidence type="ECO:0000313" key="9">
    <source>
        <dbReference type="Proteomes" id="UP000663828"/>
    </source>
</evidence>
<keyword evidence="9" id="KW-1185">Reference proteome</keyword>
<dbReference type="SUPFAM" id="SSF57625">
    <property type="entry name" value="Invertebrate chitin-binding proteins"/>
    <property type="match status" value="2"/>
</dbReference>
<dbReference type="Pfam" id="PF00441">
    <property type="entry name" value="Acyl-CoA_dh_1"/>
    <property type="match status" value="1"/>
</dbReference>
<dbReference type="FunFam" id="1.20.140.10:FF:000003">
    <property type="entry name" value="isovaleryl-CoA dehydrogenase, mitochondrial"/>
    <property type="match status" value="1"/>
</dbReference>
<dbReference type="InterPro" id="IPR006089">
    <property type="entry name" value="Acyl-CoA_DH_CS"/>
</dbReference>
<feature type="disulfide bond" evidence="5">
    <location>
        <begin position="387"/>
        <end position="396"/>
    </location>
</feature>
<evidence type="ECO:0000256" key="4">
    <source>
        <dbReference type="ARBA" id="ARBA00022827"/>
    </source>
</evidence>
<evidence type="ECO:0000256" key="3">
    <source>
        <dbReference type="ARBA" id="ARBA00022630"/>
    </source>
</evidence>
<dbReference type="Gene3D" id="1.20.140.10">
    <property type="entry name" value="Butyryl-CoA Dehydrogenase, subunit A, domain 3"/>
    <property type="match status" value="1"/>
</dbReference>
<comment type="cofactor">
    <cofactor evidence="1">
        <name>FAD</name>
        <dbReference type="ChEBI" id="CHEBI:57692"/>
    </cofactor>
</comment>
<accession>A0A813W010</accession>
<dbReference type="Pfam" id="PF02770">
    <property type="entry name" value="Acyl-CoA_dh_M"/>
    <property type="match status" value="1"/>
</dbReference>
<dbReference type="PROSITE" id="PS00073">
    <property type="entry name" value="ACYL_COA_DH_2"/>
    <property type="match status" value="1"/>
</dbReference>
<dbReference type="PANTHER" id="PTHR43884">
    <property type="entry name" value="ACYL-COA DEHYDROGENASE"/>
    <property type="match status" value="1"/>
</dbReference>
<dbReference type="GO" id="GO:0005576">
    <property type="term" value="C:extracellular region"/>
    <property type="evidence" value="ECO:0007669"/>
    <property type="project" value="InterPro"/>
</dbReference>